<dbReference type="EMBL" id="FZOF01000002">
    <property type="protein sequence ID" value="SNR99109.1"/>
    <property type="molecule type" value="Genomic_DNA"/>
</dbReference>
<dbReference type="Pfam" id="PF13560">
    <property type="entry name" value="HTH_31"/>
    <property type="match status" value="1"/>
</dbReference>
<protein>
    <submittedName>
        <fullName evidence="2">Helix-turn-helix domain-containing protein</fullName>
    </submittedName>
</protein>
<dbReference type="Gene3D" id="1.10.260.40">
    <property type="entry name" value="lambda repressor-like DNA-binding domains"/>
    <property type="match status" value="1"/>
</dbReference>
<dbReference type="InterPro" id="IPR001387">
    <property type="entry name" value="Cro/C1-type_HTH"/>
</dbReference>
<dbReference type="SUPFAM" id="SSF47413">
    <property type="entry name" value="lambda repressor-like DNA-binding domains"/>
    <property type="match status" value="1"/>
</dbReference>
<dbReference type="RefSeq" id="WP_089222348.1">
    <property type="nucleotide sequence ID" value="NZ_FZOF01000002.1"/>
</dbReference>
<dbReference type="OrthoDB" id="5177600at2"/>
<dbReference type="AlphaFoldDB" id="A0A239AUB6"/>
<evidence type="ECO:0000259" key="1">
    <source>
        <dbReference type="PROSITE" id="PS50943"/>
    </source>
</evidence>
<organism evidence="2 3">
    <name type="scientific">Actinacidiphila glaucinigra</name>
    <dbReference type="NCBI Taxonomy" id="235986"/>
    <lineage>
        <taxon>Bacteria</taxon>
        <taxon>Bacillati</taxon>
        <taxon>Actinomycetota</taxon>
        <taxon>Actinomycetes</taxon>
        <taxon>Kitasatosporales</taxon>
        <taxon>Streptomycetaceae</taxon>
        <taxon>Actinacidiphila</taxon>
    </lineage>
</organism>
<dbReference type="Pfam" id="PF19054">
    <property type="entry name" value="DUF5753"/>
    <property type="match status" value="1"/>
</dbReference>
<dbReference type="InterPro" id="IPR010982">
    <property type="entry name" value="Lambda_DNA-bd_dom_sf"/>
</dbReference>
<dbReference type="Proteomes" id="UP000198280">
    <property type="component" value="Unassembled WGS sequence"/>
</dbReference>
<evidence type="ECO:0000313" key="3">
    <source>
        <dbReference type="Proteomes" id="UP000198280"/>
    </source>
</evidence>
<reference evidence="2 3" key="1">
    <citation type="submission" date="2017-06" db="EMBL/GenBank/DDBJ databases">
        <authorList>
            <person name="Kim H.J."/>
            <person name="Triplett B.A."/>
        </authorList>
    </citation>
    <scope>NUCLEOTIDE SEQUENCE [LARGE SCALE GENOMIC DNA]</scope>
    <source>
        <strain evidence="2 3">CGMCC 4.1858</strain>
    </source>
</reference>
<dbReference type="SMART" id="SM00530">
    <property type="entry name" value="HTH_XRE"/>
    <property type="match status" value="1"/>
</dbReference>
<dbReference type="CDD" id="cd00093">
    <property type="entry name" value="HTH_XRE"/>
    <property type="match status" value="1"/>
</dbReference>
<dbReference type="GO" id="GO:0003677">
    <property type="term" value="F:DNA binding"/>
    <property type="evidence" value="ECO:0007669"/>
    <property type="project" value="InterPro"/>
</dbReference>
<gene>
    <name evidence="2" type="ORF">SAMN05216252_102171</name>
</gene>
<dbReference type="PROSITE" id="PS50943">
    <property type="entry name" value="HTH_CROC1"/>
    <property type="match status" value="1"/>
</dbReference>
<name>A0A239AUB6_9ACTN</name>
<dbReference type="InterPro" id="IPR043917">
    <property type="entry name" value="DUF5753"/>
</dbReference>
<keyword evidence="3" id="KW-1185">Reference proteome</keyword>
<feature type="domain" description="HTH cro/C1-type" evidence="1">
    <location>
        <begin position="18"/>
        <end position="71"/>
    </location>
</feature>
<evidence type="ECO:0000313" key="2">
    <source>
        <dbReference type="EMBL" id="SNR99109.1"/>
    </source>
</evidence>
<sequence>MTVEDKRSVSMRIFGDLLRTLREGRGITLDAVAAHTGYSKSQTVKIECGERIASTAFIERAEQLLGSPGVLRAVAPHLSREKLPVGYGEYADEEARALSLGAYDSHVVNGLLQTEACMRAVFGARCPALEEDEVERWTEDRLARQSLIVRRPVCMLSFVLEEWVLRRPTGGRAVMGAQLSHLVEVGRRRNVQIQVMPARYEAHAGLDGPFTLLENPDRQLLAYAEGQVGGLLTDDRKRVSLLHQRYGMIRAQALTPEDSAKLIEQIAGEL</sequence>
<accession>A0A239AUB6</accession>
<proteinExistence type="predicted"/>